<feature type="chain" id="PRO_5046618105" description="DUF3298 domain-containing protein" evidence="1">
    <location>
        <begin position="24"/>
        <end position="307"/>
    </location>
</feature>
<name>A0ABR4XLD2_9PORP</name>
<evidence type="ECO:0000313" key="3">
    <source>
        <dbReference type="EMBL" id="KGN92191.1"/>
    </source>
</evidence>
<evidence type="ECO:0000313" key="4">
    <source>
        <dbReference type="Proteomes" id="UP000030101"/>
    </source>
</evidence>
<dbReference type="InterPro" id="IPR037126">
    <property type="entry name" value="PdaC/RsiV-like_sf"/>
</dbReference>
<comment type="caution">
    <text evidence="3">The sequence shown here is derived from an EMBL/GenBank/DDBJ whole genome shotgun (WGS) entry which is preliminary data.</text>
</comment>
<proteinExistence type="predicted"/>
<evidence type="ECO:0000259" key="2">
    <source>
        <dbReference type="Pfam" id="PF11738"/>
    </source>
</evidence>
<dbReference type="InterPro" id="IPR021729">
    <property type="entry name" value="DUF3298"/>
</dbReference>
<dbReference type="Gene3D" id="3.90.640.20">
    <property type="entry name" value="Heat-shock cognate protein, ATPase"/>
    <property type="match status" value="1"/>
</dbReference>
<organism evidence="3 4">
    <name type="scientific">Porphyromonas canoris</name>
    <dbReference type="NCBI Taxonomy" id="36875"/>
    <lineage>
        <taxon>Bacteria</taxon>
        <taxon>Pseudomonadati</taxon>
        <taxon>Bacteroidota</taxon>
        <taxon>Bacteroidia</taxon>
        <taxon>Bacteroidales</taxon>
        <taxon>Porphyromonadaceae</taxon>
        <taxon>Porphyromonas</taxon>
    </lineage>
</organism>
<protein>
    <recommendedName>
        <fullName evidence="2">DUF3298 domain-containing protein</fullName>
    </recommendedName>
</protein>
<dbReference type="EMBL" id="JQZV01000013">
    <property type="protein sequence ID" value="KGN92191.1"/>
    <property type="molecule type" value="Genomic_DNA"/>
</dbReference>
<gene>
    <name evidence="3" type="ORF">HQ43_09215</name>
</gene>
<accession>A0ABR4XLD2</accession>
<dbReference type="RefSeq" id="WP_036792290.1">
    <property type="nucleotide sequence ID" value="NZ_JQZV01000013.1"/>
</dbReference>
<evidence type="ECO:0000256" key="1">
    <source>
        <dbReference type="SAM" id="SignalP"/>
    </source>
</evidence>
<keyword evidence="4" id="KW-1185">Reference proteome</keyword>
<feature type="domain" description="DUF3298" evidence="2">
    <location>
        <begin position="219"/>
        <end position="291"/>
    </location>
</feature>
<keyword evidence="1" id="KW-0732">Signal</keyword>
<dbReference type="Pfam" id="PF11738">
    <property type="entry name" value="DUF3298"/>
    <property type="match status" value="1"/>
</dbReference>
<dbReference type="PROSITE" id="PS51257">
    <property type="entry name" value="PROKAR_LIPOPROTEIN"/>
    <property type="match status" value="1"/>
</dbReference>
<dbReference type="Proteomes" id="UP000030101">
    <property type="component" value="Unassembled WGS sequence"/>
</dbReference>
<sequence>MKASLFLLSCFLLLAHISTSCIAKEEENDSQKIEDLNSSISWNNIRRDTLIAINKDSLLAWGIDAAVTKELKVATLYIEMSLISPKVLSKNLSVLEQNIHRILSFVSPKQYAITKSNTEESRVNSYFSTYIDNFKANLKSYYTAMQFGDIEDEKLSSASTWFISVKDSLIYNKHNVASVVQFVESSLGEDDKTIRSAAYNIDLEKGSRIYLDSIINLNSEELVSSFVVKALMRDYSAVTEEDLSNKGFFHYSDIHVGEDFYFSDTGLTFIFDPYEIAPSSMGRIEVNVPYSDLKPVFKEPLIIDSSL</sequence>
<reference evidence="3 4" key="1">
    <citation type="submission" date="2014-08" db="EMBL/GenBank/DDBJ databases">
        <title>Porphyromonas canoris strain:OH2762 Genome sequencing.</title>
        <authorList>
            <person name="Wallis C."/>
            <person name="Deusch O."/>
            <person name="O'Flynn C."/>
            <person name="Davis I."/>
            <person name="Jospin G."/>
            <person name="Darling A.E."/>
            <person name="Coil D.A."/>
            <person name="Alexiev A."/>
            <person name="Horsfall A."/>
            <person name="Kirkwood N."/>
            <person name="Harris S."/>
            <person name="Eisen J.A."/>
        </authorList>
    </citation>
    <scope>NUCLEOTIDE SEQUENCE [LARGE SCALE GENOMIC DNA]</scope>
    <source>
        <strain evidence="4">COT-108 OH2762</strain>
    </source>
</reference>
<feature type="signal peptide" evidence="1">
    <location>
        <begin position="1"/>
        <end position="23"/>
    </location>
</feature>